<evidence type="ECO:0000256" key="5">
    <source>
        <dbReference type="ARBA" id="ARBA00022989"/>
    </source>
</evidence>
<dbReference type="EMBL" id="FNQY01000015">
    <property type="protein sequence ID" value="SEA36925.1"/>
    <property type="molecule type" value="Genomic_DNA"/>
</dbReference>
<dbReference type="InterPro" id="IPR049177">
    <property type="entry name" value="MgtC_SapB_SrpB_YhiD_N"/>
</dbReference>
<keyword evidence="10" id="KW-1185">Reference proteome</keyword>
<evidence type="ECO:0000256" key="1">
    <source>
        <dbReference type="ARBA" id="ARBA00004651"/>
    </source>
</evidence>
<comment type="similarity">
    <text evidence="2">Belongs to the MgtC/SapB family.</text>
</comment>
<evidence type="ECO:0000256" key="4">
    <source>
        <dbReference type="ARBA" id="ARBA00022692"/>
    </source>
</evidence>
<dbReference type="OrthoDB" id="9811198at2"/>
<protein>
    <submittedName>
        <fullName evidence="9">Putative Mg2+ transporter-C (MgtC) family protein</fullName>
    </submittedName>
</protein>
<evidence type="ECO:0000313" key="9">
    <source>
        <dbReference type="EMBL" id="SEA36925.1"/>
    </source>
</evidence>
<keyword evidence="5 7" id="KW-1133">Transmembrane helix</keyword>
<dbReference type="Proteomes" id="UP000199041">
    <property type="component" value="Unassembled WGS sequence"/>
</dbReference>
<dbReference type="STRING" id="551991.SAMN05192529_11568"/>
<evidence type="ECO:0000313" key="10">
    <source>
        <dbReference type="Proteomes" id="UP000199041"/>
    </source>
</evidence>
<keyword evidence="6 7" id="KW-0472">Membrane</keyword>
<feature type="transmembrane region" description="Helical" evidence="7">
    <location>
        <begin position="36"/>
        <end position="59"/>
    </location>
</feature>
<dbReference type="GO" id="GO:0005886">
    <property type="term" value="C:plasma membrane"/>
    <property type="evidence" value="ECO:0007669"/>
    <property type="project" value="UniProtKB-SubCell"/>
</dbReference>
<dbReference type="PANTHER" id="PTHR33778:SF1">
    <property type="entry name" value="MAGNESIUM TRANSPORTER YHID-RELATED"/>
    <property type="match status" value="1"/>
</dbReference>
<dbReference type="InterPro" id="IPR003416">
    <property type="entry name" value="MgtC/SapB/SrpB/YhiD_fam"/>
</dbReference>
<evidence type="ECO:0000259" key="8">
    <source>
        <dbReference type="Pfam" id="PF02308"/>
    </source>
</evidence>
<feature type="transmembrane region" description="Helical" evidence="7">
    <location>
        <begin position="7"/>
        <end position="24"/>
    </location>
</feature>
<feature type="transmembrane region" description="Helical" evidence="7">
    <location>
        <begin position="71"/>
        <end position="90"/>
    </location>
</feature>
<gene>
    <name evidence="9" type="ORF">SAMN05192529_11568</name>
</gene>
<organism evidence="9 10">
    <name type="scientific">Arachidicoccus rhizosphaerae</name>
    <dbReference type="NCBI Taxonomy" id="551991"/>
    <lineage>
        <taxon>Bacteria</taxon>
        <taxon>Pseudomonadati</taxon>
        <taxon>Bacteroidota</taxon>
        <taxon>Chitinophagia</taxon>
        <taxon>Chitinophagales</taxon>
        <taxon>Chitinophagaceae</taxon>
        <taxon>Arachidicoccus</taxon>
    </lineage>
</organism>
<reference evidence="9 10" key="1">
    <citation type="submission" date="2016-10" db="EMBL/GenBank/DDBJ databases">
        <authorList>
            <person name="de Groot N.N."/>
        </authorList>
    </citation>
    <scope>NUCLEOTIDE SEQUENCE [LARGE SCALE GENOMIC DNA]</scope>
    <source>
        <strain evidence="9 10">Vu-144</strain>
    </source>
</reference>
<dbReference type="PANTHER" id="PTHR33778">
    <property type="entry name" value="PROTEIN MGTC"/>
    <property type="match status" value="1"/>
</dbReference>
<evidence type="ECO:0000256" key="2">
    <source>
        <dbReference type="ARBA" id="ARBA00009298"/>
    </source>
</evidence>
<sequence length="226" mass="24726">MISKEEIIGRLTLAAILGAAIGLERERKDWVAGLRTHMMVCVGATLAMIVSAFGFSDILGTTNVTLDPSRIAAQVISGIGFLGAGTILFLKPGLIRGLTTASGLWAVSAIGLAIGSGMYVAGVAATVLALIILWGLQPFEQRFAKRFKRKYLKITIDTNANPAEIITQLFGQEALDVASFSFDKNREYCTIEFHFDQMDGIKMKTVLSKLQKETAIREIYWNKDNY</sequence>
<accession>A0A1H4AM38</accession>
<keyword evidence="3" id="KW-1003">Cell membrane</keyword>
<evidence type="ECO:0000256" key="7">
    <source>
        <dbReference type="SAM" id="Phobius"/>
    </source>
</evidence>
<keyword evidence="4 7" id="KW-0812">Transmembrane</keyword>
<dbReference type="PRINTS" id="PR01837">
    <property type="entry name" value="MGTCSAPBPROT"/>
</dbReference>
<comment type="subcellular location">
    <subcellularLocation>
        <location evidence="1">Cell membrane</location>
        <topology evidence="1">Multi-pass membrane protein</topology>
    </subcellularLocation>
</comment>
<dbReference type="AlphaFoldDB" id="A0A1H4AM38"/>
<feature type="transmembrane region" description="Helical" evidence="7">
    <location>
        <begin position="110"/>
        <end position="136"/>
    </location>
</feature>
<feature type="domain" description="MgtC/SapB/SrpB/YhiD N-terminal" evidence="8">
    <location>
        <begin position="11"/>
        <end position="141"/>
    </location>
</feature>
<dbReference type="Pfam" id="PF02308">
    <property type="entry name" value="MgtC"/>
    <property type="match status" value="1"/>
</dbReference>
<evidence type="ECO:0000256" key="6">
    <source>
        <dbReference type="ARBA" id="ARBA00023136"/>
    </source>
</evidence>
<proteinExistence type="inferred from homology"/>
<dbReference type="RefSeq" id="WP_091399256.1">
    <property type="nucleotide sequence ID" value="NZ_FNQY01000015.1"/>
</dbReference>
<name>A0A1H4AM38_9BACT</name>
<evidence type="ECO:0000256" key="3">
    <source>
        <dbReference type="ARBA" id="ARBA00022475"/>
    </source>
</evidence>